<name>A0A7X0PLU1_9BURK</name>
<comment type="subunit">
    <text evidence="9">The complex comprises the extracytoplasmic solute receptor protein and the two transmembrane proteins.</text>
</comment>
<dbReference type="InterPro" id="IPR007387">
    <property type="entry name" value="TRAP_DctQ"/>
</dbReference>
<proteinExistence type="inferred from homology"/>
<keyword evidence="3" id="KW-1003">Cell membrane</keyword>
<dbReference type="GO" id="GO:0005886">
    <property type="term" value="C:plasma membrane"/>
    <property type="evidence" value="ECO:0007669"/>
    <property type="project" value="UniProtKB-SubCell"/>
</dbReference>
<dbReference type="InterPro" id="IPR055348">
    <property type="entry name" value="DctQ"/>
</dbReference>
<evidence type="ECO:0000259" key="10">
    <source>
        <dbReference type="Pfam" id="PF04290"/>
    </source>
</evidence>
<feature type="transmembrane region" description="Helical" evidence="9">
    <location>
        <begin position="108"/>
        <end position="129"/>
    </location>
</feature>
<evidence type="ECO:0000256" key="4">
    <source>
        <dbReference type="ARBA" id="ARBA00022519"/>
    </source>
</evidence>
<feature type="transmembrane region" description="Helical" evidence="9">
    <location>
        <begin position="31"/>
        <end position="53"/>
    </location>
</feature>
<dbReference type="GO" id="GO:0015740">
    <property type="term" value="P:C4-dicarboxylate transport"/>
    <property type="evidence" value="ECO:0007669"/>
    <property type="project" value="TreeGrafter"/>
</dbReference>
<dbReference type="GO" id="GO:0022857">
    <property type="term" value="F:transmembrane transporter activity"/>
    <property type="evidence" value="ECO:0007669"/>
    <property type="project" value="UniProtKB-UniRule"/>
</dbReference>
<dbReference type="AlphaFoldDB" id="A0A7X0PLU1"/>
<comment type="similarity">
    <text evidence="8 9">Belongs to the TRAP transporter small permease family.</text>
</comment>
<accession>A0A7X0PLU1</accession>
<keyword evidence="4 9" id="KW-0997">Cell inner membrane</keyword>
<protein>
    <recommendedName>
        <fullName evidence="9">TRAP transporter small permease protein</fullName>
    </recommendedName>
</protein>
<feature type="domain" description="Tripartite ATP-independent periplasmic transporters DctQ component" evidence="10">
    <location>
        <begin position="47"/>
        <end position="175"/>
    </location>
</feature>
<dbReference type="Pfam" id="PF04290">
    <property type="entry name" value="DctQ"/>
    <property type="match status" value="1"/>
</dbReference>
<keyword evidence="2 9" id="KW-0813">Transport</keyword>
<evidence type="ECO:0000256" key="9">
    <source>
        <dbReference type="RuleBase" id="RU369079"/>
    </source>
</evidence>
<gene>
    <name evidence="11" type="ORF">HNP48_006730</name>
</gene>
<keyword evidence="12" id="KW-1185">Reference proteome</keyword>
<comment type="function">
    <text evidence="9">Part of the tripartite ATP-independent periplasmic (TRAP) transport system.</text>
</comment>
<feature type="transmembrane region" description="Helical" evidence="9">
    <location>
        <begin position="149"/>
        <end position="170"/>
    </location>
</feature>
<evidence type="ECO:0000256" key="1">
    <source>
        <dbReference type="ARBA" id="ARBA00004429"/>
    </source>
</evidence>
<keyword evidence="6 9" id="KW-1133">Transmembrane helix</keyword>
<evidence type="ECO:0000313" key="11">
    <source>
        <dbReference type="EMBL" id="MBB6564004.1"/>
    </source>
</evidence>
<evidence type="ECO:0000256" key="6">
    <source>
        <dbReference type="ARBA" id="ARBA00022989"/>
    </source>
</evidence>
<dbReference type="PANTHER" id="PTHR35011:SF10">
    <property type="entry name" value="TRAP TRANSPORTER SMALL PERMEASE PROTEIN"/>
    <property type="match status" value="1"/>
</dbReference>
<organism evidence="11 12">
    <name type="scientific">Acidovorax soli</name>
    <dbReference type="NCBI Taxonomy" id="592050"/>
    <lineage>
        <taxon>Bacteria</taxon>
        <taxon>Pseudomonadati</taxon>
        <taxon>Pseudomonadota</taxon>
        <taxon>Betaproteobacteria</taxon>
        <taxon>Burkholderiales</taxon>
        <taxon>Comamonadaceae</taxon>
        <taxon>Acidovorax</taxon>
    </lineage>
</organism>
<comment type="caution">
    <text evidence="11">The sequence shown here is derived from an EMBL/GenBank/DDBJ whole genome shotgun (WGS) entry which is preliminary data.</text>
</comment>
<dbReference type="Proteomes" id="UP000575083">
    <property type="component" value="Unassembled WGS sequence"/>
</dbReference>
<evidence type="ECO:0000256" key="3">
    <source>
        <dbReference type="ARBA" id="ARBA00022475"/>
    </source>
</evidence>
<dbReference type="PANTHER" id="PTHR35011">
    <property type="entry name" value="2,3-DIKETO-L-GULONATE TRAP TRANSPORTER SMALL PERMEASE PROTEIN YIAM"/>
    <property type="match status" value="1"/>
</dbReference>
<keyword evidence="5 9" id="KW-0812">Transmembrane</keyword>
<evidence type="ECO:0000313" key="12">
    <source>
        <dbReference type="Proteomes" id="UP000575083"/>
    </source>
</evidence>
<dbReference type="EMBL" id="JACHLK010000026">
    <property type="protein sequence ID" value="MBB6564004.1"/>
    <property type="molecule type" value="Genomic_DNA"/>
</dbReference>
<reference evidence="11 12" key="1">
    <citation type="submission" date="2020-08" db="EMBL/GenBank/DDBJ databases">
        <title>Functional genomics of gut bacteria from endangered species of beetles.</title>
        <authorList>
            <person name="Carlos-Shanley C."/>
        </authorList>
    </citation>
    <scope>NUCLEOTIDE SEQUENCE [LARGE SCALE GENOMIC DNA]</scope>
    <source>
        <strain evidence="11 12">S00198</strain>
    </source>
</reference>
<evidence type="ECO:0000256" key="5">
    <source>
        <dbReference type="ARBA" id="ARBA00022692"/>
    </source>
</evidence>
<feature type="transmembrane region" description="Helical" evidence="9">
    <location>
        <begin position="65"/>
        <end position="87"/>
    </location>
</feature>
<comment type="subcellular location">
    <subcellularLocation>
        <location evidence="1 9">Cell inner membrane</location>
        <topology evidence="1 9">Multi-pass membrane protein</topology>
    </subcellularLocation>
</comment>
<evidence type="ECO:0000256" key="2">
    <source>
        <dbReference type="ARBA" id="ARBA00022448"/>
    </source>
</evidence>
<keyword evidence="7 9" id="KW-0472">Membrane</keyword>
<evidence type="ECO:0000256" key="8">
    <source>
        <dbReference type="ARBA" id="ARBA00038436"/>
    </source>
</evidence>
<evidence type="ECO:0000256" key="7">
    <source>
        <dbReference type="ARBA" id="ARBA00023136"/>
    </source>
</evidence>
<sequence length="201" mass="21835">MSSLTQTSAAPAGVQAGVAMPPHLLRRVLDACYDVAGTIGAWCIAAICVLMVVQSLGRQFGFPTGAINDVVAWLCAAAAFLTMAHAFKHGDFVRVTLVLEKLSPATRRVFELACLSVAVLAIGYLTWWACAFTYESWKFNEVAQGLWAVPVWIPQLSFAVGSILFLMAVVDEWWIVARGGVPTFVRLVEERHAKGDFSSDL</sequence>